<evidence type="ECO:0000313" key="3">
    <source>
        <dbReference type="EMBL" id="RKQ12105.1"/>
    </source>
</evidence>
<gene>
    <name evidence="3" type="ORF">D8M05_18935</name>
</gene>
<name>A0A494YRT4_9BACI</name>
<dbReference type="OrthoDB" id="2456654at2"/>
<feature type="domain" description="SHOCT" evidence="2">
    <location>
        <begin position="40"/>
        <end position="66"/>
    </location>
</feature>
<keyword evidence="1" id="KW-0812">Transmembrane</keyword>
<dbReference type="RefSeq" id="WP_047986214.1">
    <property type="nucleotide sequence ID" value="NZ_JBHUFK010000057.1"/>
</dbReference>
<proteinExistence type="predicted"/>
<protein>
    <submittedName>
        <fullName evidence="3">SHOCT domain-containing protein</fullName>
    </submittedName>
</protein>
<organism evidence="3 4">
    <name type="scientific">Oceanobacillus bengalensis</name>
    <dbReference type="NCBI Taxonomy" id="1435466"/>
    <lineage>
        <taxon>Bacteria</taxon>
        <taxon>Bacillati</taxon>
        <taxon>Bacillota</taxon>
        <taxon>Bacilli</taxon>
        <taxon>Bacillales</taxon>
        <taxon>Bacillaceae</taxon>
        <taxon>Oceanobacillus</taxon>
    </lineage>
</organism>
<dbReference type="InterPro" id="IPR018649">
    <property type="entry name" value="SHOCT"/>
</dbReference>
<evidence type="ECO:0000259" key="2">
    <source>
        <dbReference type="Pfam" id="PF09851"/>
    </source>
</evidence>
<dbReference type="EMBL" id="RBZO01000049">
    <property type="protein sequence ID" value="RKQ12105.1"/>
    <property type="molecule type" value="Genomic_DNA"/>
</dbReference>
<evidence type="ECO:0000313" key="4">
    <source>
        <dbReference type="Proteomes" id="UP000281813"/>
    </source>
</evidence>
<comment type="caution">
    <text evidence="3">The sequence shown here is derived from an EMBL/GenBank/DDBJ whole genome shotgun (WGS) entry which is preliminary data.</text>
</comment>
<keyword evidence="4" id="KW-1185">Reference proteome</keyword>
<accession>A0A494YRT4</accession>
<dbReference type="AlphaFoldDB" id="A0A494YRT4"/>
<feature type="transmembrane region" description="Helical" evidence="1">
    <location>
        <begin position="12"/>
        <end position="29"/>
    </location>
</feature>
<sequence>MNFMHGSNLPMLVMMTFWIVLIIIGFYLISNYLKGGEKRDSIDILKERLAKGEIDEAEYQRLKSVLENKM</sequence>
<keyword evidence="1" id="KW-0472">Membrane</keyword>
<keyword evidence="1" id="KW-1133">Transmembrane helix</keyword>
<dbReference type="Proteomes" id="UP000281813">
    <property type="component" value="Unassembled WGS sequence"/>
</dbReference>
<reference evidence="3 4" key="1">
    <citation type="journal article" date="2015" name="Antonie Van Leeuwenhoek">
        <title>Oceanobacillus bengalensis sp. nov., a bacterium isolated from seawater of the Bay of Bengal.</title>
        <authorList>
            <person name="Yongchang O."/>
            <person name="Xiang W."/>
            <person name="Wang G."/>
        </authorList>
    </citation>
    <scope>NUCLEOTIDE SEQUENCE [LARGE SCALE GENOMIC DNA]</scope>
    <source>
        <strain evidence="3 4">MCCC 1K00260</strain>
    </source>
</reference>
<evidence type="ECO:0000256" key="1">
    <source>
        <dbReference type="SAM" id="Phobius"/>
    </source>
</evidence>
<dbReference type="Pfam" id="PF09851">
    <property type="entry name" value="SHOCT"/>
    <property type="match status" value="1"/>
</dbReference>